<keyword evidence="5 8" id="KW-0812">Transmembrane</keyword>
<accession>A0AAN7Q3X7</accession>
<dbReference type="PANTHER" id="PTHR48021:SF46">
    <property type="entry name" value="MAJOR FACILITATOR SUPERFAMILY (MFS) PROFILE DOMAIN-CONTAINING PROTEIN"/>
    <property type="match status" value="1"/>
</dbReference>
<dbReference type="InterPro" id="IPR050549">
    <property type="entry name" value="MFS_Trehalose_Transporter"/>
</dbReference>
<feature type="transmembrane region" description="Helical" evidence="8">
    <location>
        <begin position="153"/>
        <end position="175"/>
    </location>
</feature>
<comment type="caution">
    <text evidence="10">The sequence shown here is derived from an EMBL/GenBank/DDBJ whole genome shotgun (WGS) entry which is preliminary data.</text>
</comment>
<keyword evidence="6 8" id="KW-1133">Transmembrane helix</keyword>
<feature type="transmembrane region" description="Helical" evidence="8">
    <location>
        <begin position="397"/>
        <end position="419"/>
    </location>
</feature>
<dbReference type="PROSITE" id="PS00216">
    <property type="entry name" value="SUGAR_TRANSPORT_1"/>
    <property type="match status" value="1"/>
</dbReference>
<evidence type="ECO:0000256" key="6">
    <source>
        <dbReference type="ARBA" id="ARBA00022989"/>
    </source>
</evidence>
<protein>
    <recommendedName>
        <fullName evidence="9">Major facilitator superfamily (MFS) profile domain-containing protein</fullName>
    </recommendedName>
</protein>
<feature type="domain" description="Major facilitator superfamily (MFS) profile" evidence="9">
    <location>
        <begin position="25"/>
        <end position="451"/>
    </location>
</feature>
<keyword evidence="11" id="KW-1185">Reference proteome</keyword>
<reference evidence="11" key="1">
    <citation type="submission" date="2023-01" db="EMBL/GenBank/DDBJ databases">
        <title>Key to firefly adult light organ development and bioluminescence: homeobox transcription factors regulate luciferase expression and transportation to peroxisome.</title>
        <authorList>
            <person name="Fu X."/>
        </authorList>
    </citation>
    <scope>NUCLEOTIDE SEQUENCE [LARGE SCALE GENOMIC DNA]</scope>
</reference>
<evidence type="ECO:0000256" key="8">
    <source>
        <dbReference type="SAM" id="Phobius"/>
    </source>
</evidence>
<organism evidence="10 11">
    <name type="scientific">Aquatica leii</name>
    <dbReference type="NCBI Taxonomy" id="1421715"/>
    <lineage>
        <taxon>Eukaryota</taxon>
        <taxon>Metazoa</taxon>
        <taxon>Ecdysozoa</taxon>
        <taxon>Arthropoda</taxon>
        <taxon>Hexapoda</taxon>
        <taxon>Insecta</taxon>
        <taxon>Pterygota</taxon>
        <taxon>Neoptera</taxon>
        <taxon>Endopterygota</taxon>
        <taxon>Coleoptera</taxon>
        <taxon>Polyphaga</taxon>
        <taxon>Elateriformia</taxon>
        <taxon>Elateroidea</taxon>
        <taxon>Lampyridae</taxon>
        <taxon>Luciolinae</taxon>
        <taxon>Aquatica</taxon>
    </lineage>
</organism>
<feature type="transmembrane region" description="Helical" evidence="8">
    <location>
        <begin position="65"/>
        <end position="86"/>
    </location>
</feature>
<dbReference type="InterPro" id="IPR036259">
    <property type="entry name" value="MFS_trans_sf"/>
</dbReference>
<feature type="transmembrane region" description="Helical" evidence="8">
    <location>
        <begin position="360"/>
        <end position="385"/>
    </location>
</feature>
<dbReference type="GO" id="GO:0022857">
    <property type="term" value="F:transmembrane transporter activity"/>
    <property type="evidence" value="ECO:0007669"/>
    <property type="project" value="InterPro"/>
</dbReference>
<evidence type="ECO:0000256" key="7">
    <source>
        <dbReference type="ARBA" id="ARBA00023136"/>
    </source>
</evidence>
<evidence type="ECO:0000259" key="9">
    <source>
        <dbReference type="PROSITE" id="PS50850"/>
    </source>
</evidence>
<name>A0AAN7Q3X7_9COLE</name>
<evidence type="ECO:0000256" key="1">
    <source>
        <dbReference type="ARBA" id="ARBA00004651"/>
    </source>
</evidence>
<dbReference type="InterPro" id="IPR020846">
    <property type="entry name" value="MFS_dom"/>
</dbReference>
<evidence type="ECO:0000256" key="5">
    <source>
        <dbReference type="ARBA" id="ARBA00022692"/>
    </source>
</evidence>
<dbReference type="Pfam" id="PF00083">
    <property type="entry name" value="Sugar_tr"/>
    <property type="match status" value="1"/>
</dbReference>
<dbReference type="AlphaFoldDB" id="A0AAN7Q3X7"/>
<keyword evidence="7 8" id="KW-0472">Membrane</keyword>
<feature type="transmembrane region" description="Helical" evidence="8">
    <location>
        <begin position="20"/>
        <end position="42"/>
    </location>
</feature>
<evidence type="ECO:0000313" key="11">
    <source>
        <dbReference type="Proteomes" id="UP001353858"/>
    </source>
</evidence>
<dbReference type="Gene3D" id="1.20.1250.20">
    <property type="entry name" value="MFS general substrate transporter like domains"/>
    <property type="match status" value="1"/>
</dbReference>
<dbReference type="PROSITE" id="PS50850">
    <property type="entry name" value="MFS"/>
    <property type="match status" value="1"/>
</dbReference>
<keyword evidence="4" id="KW-0762">Sugar transport</keyword>
<dbReference type="SUPFAM" id="SSF103473">
    <property type="entry name" value="MFS general substrate transporter"/>
    <property type="match status" value="1"/>
</dbReference>
<feature type="transmembrane region" description="Helical" evidence="8">
    <location>
        <begin position="95"/>
        <end position="112"/>
    </location>
</feature>
<evidence type="ECO:0000256" key="3">
    <source>
        <dbReference type="ARBA" id="ARBA00022475"/>
    </source>
</evidence>
<sequence>MKVPTTTRFSFRLSNKNHEWPQISVIIIVSLGSLTAAVLFAWPSPSIPQLIFNGSETVNISLEEASYFAVIPPLGSLLASPLVAILMDSIGRKKTILFMSVSHIIAWLLIFFSKCLWVFYVSRIFSGISDAVLFGVIPAYIGEITASHVRGTWGNLNTIFLYIGQFLINVVGAYFSVKTTALFFFIFPITHIILFTFAPESPYYLLVNNKNKEAEESLKLLRWNNNVQEELDLITKAVQRQISESSTLKDLIIIPTNRKALFISIGLRMSQILSGLPAFAVYTQYIFSLSAANLPASTCAIVYTGLFFLMSSTCSFFVDKLSRKWLMIFSSFGCTIALLIESMYFYFILQTNVHLTSYNWIPLAGMSLYIIMFSLGLGILPNLLLSELFSASIKGKATSVVNIIFFLCIIIVPKLFQLLSSNFGMYVPFFVFFCCTCCSTLFSYYFVPETKGKTLEEIQQMLTKKNKIHVAQNSTN</sequence>
<keyword evidence="3" id="KW-1003">Cell membrane</keyword>
<keyword evidence="2" id="KW-0813">Transport</keyword>
<feature type="transmembrane region" description="Helical" evidence="8">
    <location>
        <begin position="425"/>
        <end position="447"/>
    </location>
</feature>
<feature type="transmembrane region" description="Helical" evidence="8">
    <location>
        <begin position="294"/>
        <end position="318"/>
    </location>
</feature>
<feature type="transmembrane region" description="Helical" evidence="8">
    <location>
        <begin position="325"/>
        <end position="348"/>
    </location>
</feature>
<evidence type="ECO:0000313" key="10">
    <source>
        <dbReference type="EMBL" id="KAK4885079.1"/>
    </source>
</evidence>
<feature type="transmembrane region" description="Helical" evidence="8">
    <location>
        <begin position="181"/>
        <end position="198"/>
    </location>
</feature>
<dbReference type="InterPro" id="IPR005828">
    <property type="entry name" value="MFS_sugar_transport-like"/>
</dbReference>
<feature type="transmembrane region" description="Helical" evidence="8">
    <location>
        <begin position="260"/>
        <end position="282"/>
    </location>
</feature>
<dbReference type="FunFam" id="1.20.1250.20:FF:000218">
    <property type="entry name" value="facilitated trehalose transporter Tret1"/>
    <property type="match status" value="1"/>
</dbReference>
<proteinExistence type="predicted"/>
<dbReference type="PANTHER" id="PTHR48021">
    <property type="match status" value="1"/>
</dbReference>
<dbReference type="EMBL" id="JARPUR010000001">
    <property type="protein sequence ID" value="KAK4885079.1"/>
    <property type="molecule type" value="Genomic_DNA"/>
</dbReference>
<evidence type="ECO:0000256" key="4">
    <source>
        <dbReference type="ARBA" id="ARBA00022597"/>
    </source>
</evidence>
<gene>
    <name evidence="10" type="ORF">RN001_001350</name>
</gene>
<dbReference type="GO" id="GO:0005886">
    <property type="term" value="C:plasma membrane"/>
    <property type="evidence" value="ECO:0007669"/>
    <property type="project" value="UniProtKB-SubCell"/>
</dbReference>
<evidence type="ECO:0000256" key="2">
    <source>
        <dbReference type="ARBA" id="ARBA00022448"/>
    </source>
</evidence>
<dbReference type="InterPro" id="IPR005829">
    <property type="entry name" value="Sugar_transporter_CS"/>
</dbReference>
<feature type="transmembrane region" description="Helical" evidence="8">
    <location>
        <begin position="118"/>
        <end position="141"/>
    </location>
</feature>
<dbReference type="Proteomes" id="UP001353858">
    <property type="component" value="Unassembled WGS sequence"/>
</dbReference>
<comment type="subcellular location">
    <subcellularLocation>
        <location evidence="1">Cell membrane</location>
        <topology evidence="1">Multi-pass membrane protein</topology>
    </subcellularLocation>
</comment>